<organism evidence="1 2">
    <name type="scientific">Segatella copri</name>
    <dbReference type="NCBI Taxonomy" id="165179"/>
    <lineage>
        <taxon>Bacteria</taxon>
        <taxon>Pseudomonadati</taxon>
        <taxon>Bacteroidota</taxon>
        <taxon>Bacteroidia</taxon>
        <taxon>Bacteroidales</taxon>
        <taxon>Prevotellaceae</taxon>
        <taxon>Segatella</taxon>
    </lineage>
</organism>
<evidence type="ECO:0000313" key="1">
    <source>
        <dbReference type="EMBL" id="MST77753.1"/>
    </source>
</evidence>
<accession>A0A6I2TZB5</accession>
<name>A0A6I2TZB5_9BACT</name>
<evidence type="ECO:0000313" key="2">
    <source>
        <dbReference type="Proteomes" id="UP000450161"/>
    </source>
</evidence>
<proteinExistence type="predicted"/>
<comment type="caution">
    <text evidence="1">The sequence shown here is derived from an EMBL/GenBank/DDBJ whole genome shotgun (WGS) entry which is preliminary data.</text>
</comment>
<evidence type="ECO:0008006" key="3">
    <source>
        <dbReference type="Google" id="ProtNLM"/>
    </source>
</evidence>
<gene>
    <name evidence="1" type="ORF">FYJ72_08680</name>
</gene>
<dbReference type="AlphaFoldDB" id="A0A6I2TZB5"/>
<dbReference type="Proteomes" id="UP000450161">
    <property type="component" value="Unassembled WGS sequence"/>
</dbReference>
<sequence>MATVKKLSSQTAVTTINANQKFPMTDPNGKVTLISLNDLKTALLGGANLNQMYDGVFIMYHRKNDDYPLMVKPHKWPSLQSSGEIADGVVVVEGGKILVVAPTEASLRWSSAAISGGGTTTGDRVTAMNDWNGKASTAKQVAASTSAAITNTASYAPGYCNLYSRANANGNGLTAGKWWLPSLGEMFMIYANMQKINYCLSLINGATQLAETWYWTSTELSAAIAWYLYLGDGITSHWGAKASGTGRVRPVSAFIS</sequence>
<reference evidence="1 2" key="1">
    <citation type="submission" date="2019-08" db="EMBL/GenBank/DDBJ databases">
        <title>In-depth cultivation of the pig gut microbiome towards novel bacterial diversity and tailored functional studies.</title>
        <authorList>
            <person name="Wylensek D."/>
            <person name="Hitch T.C.A."/>
            <person name="Clavel T."/>
        </authorList>
    </citation>
    <scope>NUCLEOTIDE SEQUENCE [LARGE SCALE GENOMIC DNA]</scope>
    <source>
        <strain evidence="1 2">LKV-178-WT-2C</strain>
    </source>
</reference>
<dbReference type="RefSeq" id="WP_154481162.1">
    <property type="nucleotide sequence ID" value="NZ_VUNF01000015.1"/>
</dbReference>
<protein>
    <recommendedName>
        <fullName evidence="3">DUF1566 domain-containing protein</fullName>
    </recommendedName>
</protein>
<dbReference type="EMBL" id="VUNF01000015">
    <property type="protein sequence ID" value="MST77753.1"/>
    <property type="molecule type" value="Genomic_DNA"/>
</dbReference>